<gene>
    <name evidence="1" type="ORF">ARMGADRAFT_1088324</name>
</gene>
<protein>
    <submittedName>
        <fullName evidence="1">Uncharacterized protein</fullName>
    </submittedName>
</protein>
<name>A0A2H3CZD2_ARMGA</name>
<evidence type="ECO:0000313" key="2">
    <source>
        <dbReference type="Proteomes" id="UP000217790"/>
    </source>
</evidence>
<keyword evidence="2" id="KW-1185">Reference proteome</keyword>
<dbReference type="AlphaFoldDB" id="A0A2H3CZD2"/>
<dbReference type="InParanoid" id="A0A2H3CZD2"/>
<evidence type="ECO:0000313" key="1">
    <source>
        <dbReference type="EMBL" id="PBK84552.1"/>
    </source>
</evidence>
<dbReference type="OrthoDB" id="2691355at2759"/>
<dbReference type="OMA" id="VINCQGA"/>
<reference evidence="2" key="1">
    <citation type="journal article" date="2017" name="Nat. Ecol. Evol.">
        <title>Genome expansion and lineage-specific genetic innovations in the forest pathogenic fungi Armillaria.</title>
        <authorList>
            <person name="Sipos G."/>
            <person name="Prasanna A.N."/>
            <person name="Walter M.C."/>
            <person name="O'Connor E."/>
            <person name="Balint B."/>
            <person name="Krizsan K."/>
            <person name="Kiss B."/>
            <person name="Hess J."/>
            <person name="Varga T."/>
            <person name="Slot J."/>
            <person name="Riley R."/>
            <person name="Boka B."/>
            <person name="Rigling D."/>
            <person name="Barry K."/>
            <person name="Lee J."/>
            <person name="Mihaltcheva S."/>
            <person name="LaButti K."/>
            <person name="Lipzen A."/>
            <person name="Waldron R."/>
            <person name="Moloney N.M."/>
            <person name="Sperisen C."/>
            <person name="Kredics L."/>
            <person name="Vagvoelgyi C."/>
            <person name="Patrignani A."/>
            <person name="Fitzpatrick D."/>
            <person name="Nagy I."/>
            <person name="Doyle S."/>
            <person name="Anderson J.B."/>
            <person name="Grigoriev I.V."/>
            <person name="Gueldener U."/>
            <person name="Muensterkoetter M."/>
            <person name="Nagy L.G."/>
        </authorList>
    </citation>
    <scope>NUCLEOTIDE SEQUENCE [LARGE SCALE GENOMIC DNA]</scope>
    <source>
        <strain evidence="2">Ar21-2</strain>
    </source>
</reference>
<organism evidence="1 2">
    <name type="scientific">Armillaria gallica</name>
    <name type="common">Bulbous honey fungus</name>
    <name type="synonym">Armillaria bulbosa</name>
    <dbReference type="NCBI Taxonomy" id="47427"/>
    <lineage>
        <taxon>Eukaryota</taxon>
        <taxon>Fungi</taxon>
        <taxon>Dikarya</taxon>
        <taxon>Basidiomycota</taxon>
        <taxon>Agaricomycotina</taxon>
        <taxon>Agaricomycetes</taxon>
        <taxon>Agaricomycetidae</taxon>
        <taxon>Agaricales</taxon>
        <taxon>Marasmiineae</taxon>
        <taxon>Physalacriaceae</taxon>
        <taxon>Armillaria</taxon>
    </lineage>
</organism>
<accession>A0A2H3CZD2</accession>
<dbReference type="EMBL" id="KZ293697">
    <property type="protein sequence ID" value="PBK84552.1"/>
    <property type="molecule type" value="Genomic_DNA"/>
</dbReference>
<dbReference type="Proteomes" id="UP000217790">
    <property type="component" value="Unassembled WGS sequence"/>
</dbReference>
<proteinExistence type="predicted"/>
<sequence length="273" mass="30184">MTLSHCRCDVRHISKLLEAIDKTIEKGTIIRSQNSDSKACQLARFAEASAIETDLITSSPGHDKQCFVLWKNTKEEAVLNVQGILVEAAIPPIIGGHQNKCDRIFQWIKIIAPANDKQFIKAVQAIQNIYDFMAQYTDNVQPLSPSTLTSSGGIRAKNKLMNHAMFNNDETIIPDQIIDGEGLLKECIEHGAHIYTEDNVVQFFEWTTDDKKNVSTNTIHPGTIKVGDIVDIGVSFRLQCLSQETKFQICLDSVTVINCQGAEVLALLGNTAA</sequence>